<protein>
    <recommendedName>
        <fullName evidence="4">NADH dehydrogenase [ubiquinone] 1 beta subcomplex subunit 11, mitochondrial</fullName>
    </recommendedName>
    <alternativeName>
        <fullName evidence="15">Complex I-ESSS</fullName>
    </alternativeName>
    <alternativeName>
        <fullName evidence="14">NADH-ubiquinone oxidoreductase ESSS subunit</fullName>
    </alternativeName>
</protein>
<keyword evidence="12" id="KW-0496">Mitochondrion</keyword>
<keyword evidence="10" id="KW-0249">Electron transport</keyword>
<comment type="function">
    <text evidence="1">Accessory subunit of the mitochondrial membrane respiratory chain NADH dehydrogenase (Complex I), that is believed not to be involved in catalysis. Complex I functions in the transfer of electrons from NADH to the respiratory chain. The immediate electron acceptor for the enzyme is believed to be ubiquinone.</text>
</comment>
<dbReference type="STRING" id="1069680.M7P6L0"/>
<keyword evidence="6" id="KW-0679">Respiratory chain</keyword>
<evidence type="ECO:0000256" key="14">
    <source>
        <dbReference type="ARBA" id="ARBA00030753"/>
    </source>
</evidence>
<dbReference type="EMBL" id="AFWA02000012">
    <property type="protein sequence ID" value="EMR09520.1"/>
    <property type="molecule type" value="Genomic_DNA"/>
</dbReference>
<dbReference type="GeneID" id="19895800"/>
<evidence type="ECO:0000256" key="9">
    <source>
        <dbReference type="ARBA" id="ARBA00022946"/>
    </source>
</evidence>
<evidence type="ECO:0000256" key="12">
    <source>
        <dbReference type="ARBA" id="ARBA00023128"/>
    </source>
</evidence>
<keyword evidence="18" id="KW-1185">Reference proteome</keyword>
<dbReference type="GO" id="GO:0005743">
    <property type="term" value="C:mitochondrial inner membrane"/>
    <property type="evidence" value="ECO:0007669"/>
    <property type="project" value="UniProtKB-SubCell"/>
</dbReference>
<dbReference type="InterPro" id="IPR019329">
    <property type="entry name" value="NADH_UbQ_OxRdtase_ESSS_su"/>
</dbReference>
<dbReference type="RefSeq" id="XP_007874088.1">
    <property type="nucleotide sequence ID" value="XM_007875897.1"/>
</dbReference>
<evidence type="ECO:0000256" key="7">
    <source>
        <dbReference type="ARBA" id="ARBA00022692"/>
    </source>
</evidence>
<comment type="caution">
    <text evidence="17">The sequence shown here is derived from an EMBL/GenBank/DDBJ whole genome shotgun (WGS) entry which is preliminary data.</text>
</comment>
<comment type="similarity">
    <text evidence="3">Belongs to the complex I NDUFB11 subunit family.</text>
</comment>
<dbReference type="VEuPathDB" id="FungiDB:PNEG_02106"/>
<evidence type="ECO:0000256" key="2">
    <source>
        <dbReference type="ARBA" id="ARBA00004434"/>
    </source>
</evidence>
<evidence type="ECO:0000256" key="6">
    <source>
        <dbReference type="ARBA" id="ARBA00022660"/>
    </source>
</evidence>
<dbReference type="OrthoDB" id="2147978at2759"/>
<evidence type="ECO:0000256" key="5">
    <source>
        <dbReference type="ARBA" id="ARBA00022448"/>
    </source>
</evidence>
<evidence type="ECO:0000313" key="18">
    <source>
        <dbReference type="Proteomes" id="UP000011958"/>
    </source>
</evidence>
<reference evidence="18" key="1">
    <citation type="journal article" date="2016" name="Nat. Commun.">
        <title>Genome analysis of three Pneumocystis species reveals adaptation mechanisms to life exclusively in mammalian hosts.</title>
        <authorList>
            <person name="Ma L."/>
            <person name="Chen Z."/>
            <person name="Huang D.W."/>
            <person name="Kutty G."/>
            <person name="Ishihara M."/>
            <person name="Wang H."/>
            <person name="Abouelleil A."/>
            <person name="Bishop L."/>
            <person name="Davey E."/>
            <person name="Deng R."/>
            <person name="Deng X."/>
            <person name="Fan L."/>
            <person name="Fantoni G."/>
            <person name="Fitzgerald M."/>
            <person name="Gogineni E."/>
            <person name="Goldberg J.M."/>
            <person name="Handley G."/>
            <person name="Hu X."/>
            <person name="Huber C."/>
            <person name="Jiao X."/>
            <person name="Jones K."/>
            <person name="Levin J.Z."/>
            <person name="Liu Y."/>
            <person name="Macdonald P."/>
            <person name="Melnikov A."/>
            <person name="Raley C."/>
            <person name="Sassi M."/>
            <person name="Sherman B.T."/>
            <person name="Song X."/>
            <person name="Sykes S."/>
            <person name="Tran B."/>
            <person name="Walsh L."/>
            <person name="Xia Y."/>
            <person name="Yang J."/>
            <person name="Young S."/>
            <person name="Zeng Q."/>
            <person name="Zheng X."/>
            <person name="Stephens R."/>
            <person name="Nusbaum C."/>
            <person name="Birren B.W."/>
            <person name="Azadi P."/>
            <person name="Lempicki R.A."/>
            <person name="Cuomo C.A."/>
            <person name="Kovacs J.A."/>
        </authorList>
    </citation>
    <scope>NUCLEOTIDE SEQUENCE [LARGE SCALE GENOMIC DNA]</scope>
    <source>
        <strain evidence="18">B123</strain>
    </source>
</reference>
<proteinExistence type="inferred from homology"/>
<evidence type="ECO:0000256" key="13">
    <source>
        <dbReference type="ARBA" id="ARBA00023136"/>
    </source>
</evidence>
<gene>
    <name evidence="17" type="ORF">PNEG_02106</name>
</gene>
<dbReference type="AlphaFoldDB" id="M7P6L0"/>
<evidence type="ECO:0000256" key="1">
    <source>
        <dbReference type="ARBA" id="ARBA00003195"/>
    </source>
</evidence>
<evidence type="ECO:0000313" key="17">
    <source>
        <dbReference type="EMBL" id="EMR09520.1"/>
    </source>
</evidence>
<evidence type="ECO:0000256" key="15">
    <source>
        <dbReference type="ARBA" id="ARBA00031387"/>
    </source>
</evidence>
<evidence type="ECO:0000256" key="11">
    <source>
        <dbReference type="ARBA" id="ARBA00022989"/>
    </source>
</evidence>
<sequence>MFLHKICQFSIKNTKYKYIRRHLDKTSIYYFLKDDFPGFSRVRYASGTPKYYEPTSVLFGEETENQDWRTIWKYGMGGFMLIATILYIYKPKTGIRIWALEEAKKRIYSEKKE</sequence>
<evidence type="ECO:0000256" key="10">
    <source>
        <dbReference type="ARBA" id="ARBA00022982"/>
    </source>
</evidence>
<dbReference type="OMA" id="RIQTWAL"/>
<name>M7P6L0_PNEMU</name>
<dbReference type="HOGENOM" id="CLU_2134596_0_0_1"/>
<organism evidence="17 18">
    <name type="scientific">Pneumocystis murina (strain B123)</name>
    <name type="common">Mouse pneumocystis pneumonia agent</name>
    <name type="synonym">Pneumocystis carinii f. sp. muris</name>
    <dbReference type="NCBI Taxonomy" id="1069680"/>
    <lineage>
        <taxon>Eukaryota</taxon>
        <taxon>Fungi</taxon>
        <taxon>Dikarya</taxon>
        <taxon>Ascomycota</taxon>
        <taxon>Taphrinomycotina</taxon>
        <taxon>Pneumocystomycetes</taxon>
        <taxon>Pneumocystaceae</taxon>
        <taxon>Pneumocystis</taxon>
    </lineage>
</organism>
<comment type="subunit">
    <text evidence="16">Complex I is composed of 45 different subunits. Interacts with BCAP31.</text>
</comment>
<evidence type="ECO:0000256" key="16">
    <source>
        <dbReference type="ARBA" id="ARBA00046528"/>
    </source>
</evidence>
<evidence type="ECO:0000256" key="3">
    <source>
        <dbReference type="ARBA" id="ARBA00008915"/>
    </source>
</evidence>
<keyword evidence="7" id="KW-0812">Transmembrane</keyword>
<keyword evidence="9" id="KW-0809">Transit peptide</keyword>
<dbReference type="Proteomes" id="UP000011958">
    <property type="component" value="Unassembled WGS sequence"/>
</dbReference>
<evidence type="ECO:0000256" key="8">
    <source>
        <dbReference type="ARBA" id="ARBA00022792"/>
    </source>
</evidence>
<keyword evidence="8" id="KW-0999">Mitochondrion inner membrane</keyword>
<keyword evidence="11" id="KW-1133">Transmembrane helix</keyword>
<comment type="subcellular location">
    <subcellularLocation>
        <location evidence="2">Mitochondrion inner membrane</location>
        <topology evidence="2">Single-pass membrane protein</topology>
    </subcellularLocation>
</comment>
<keyword evidence="13" id="KW-0472">Membrane</keyword>
<dbReference type="Pfam" id="PF10183">
    <property type="entry name" value="ESSS"/>
    <property type="match status" value="1"/>
</dbReference>
<keyword evidence="5" id="KW-0813">Transport</keyword>
<evidence type="ECO:0000256" key="4">
    <source>
        <dbReference type="ARBA" id="ARBA00018632"/>
    </source>
</evidence>
<accession>M7P6L0</accession>